<evidence type="ECO:0000259" key="2">
    <source>
        <dbReference type="Pfam" id="PF01266"/>
    </source>
</evidence>
<sequence>MNTLKFDLIIIGGGIAGLWTLNRAVSAGFNAILLEKDTLGGGQSVRSQGIIHGGTKYALSGVLTQASNTIKEMPQRWRNCLDGTGEINLREVNVLSEAHYMWSKGSLGSRMTTFFATKAFRGRVEEVSANERPRVFQNKQFKGSLYRLNELVLDVPSVINNLRKHVENRIYQADITHAQIESHDNTINAILFPTHALRLEADNVVLTSGEGFDVLAKKLDIRQPEMQRRPLHMVMVKHHYDLPTYAHCIGTGSKPVATITTHPCSDGKQVWYLGGNVAETGMDRSEQEQIAFAKEELATLLPWIDLSKAEWSTFHINRAEPKQSALVRPDAAYAEKVGNCIVAWPTKLALSPDLADQVLPLCGQPSSHADTNDLQCLSVLAKPETAKPIWETAFC</sequence>
<dbReference type="InterPro" id="IPR036188">
    <property type="entry name" value="FAD/NAD-bd_sf"/>
</dbReference>
<organism evidence="3 4">
    <name type="scientific">Neptuniibacter pectenicola</name>
    <dbReference type="NCBI Taxonomy" id="1806669"/>
    <lineage>
        <taxon>Bacteria</taxon>
        <taxon>Pseudomonadati</taxon>
        <taxon>Pseudomonadota</taxon>
        <taxon>Gammaproteobacteria</taxon>
        <taxon>Oceanospirillales</taxon>
        <taxon>Oceanospirillaceae</taxon>
        <taxon>Neptuniibacter</taxon>
    </lineage>
</organism>
<dbReference type="EMBL" id="JBBMRA010000009">
    <property type="protein sequence ID" value="MEM5536905.1"/>
    <property type="molecule type" value="Genomic_DNA"/>
</dbReference>
<evidence type="ECO:0000256" key="1">
    <source>
        <dbReference type="ARBA" id="ARBA00023002"/>
    </source>
</evidence>
<dbReference type="Gene3D" id="3.50.50.60">
    <property type="entry name" value="FAD/NAD(P)-binding domain"/>
    <property type="match status" value="1"/>
</dbReference>
<dbReference type="InterPro" id="IPR006076">
    <property type="entry name" value="FAD-dep_OxRdtase"/>
</dbReference>
<accession>A0ABU9TT83</accession>
<evidence type="ECO:0000313" key="4">
    <source>
        <dbReference type="Proteomes" id="UP001449225"/>
    </source>
</evidence>
<dbReference type="RefSeq" id="WP_342854540.1">
    <property type="nucleotide sequence ID" value="NZ_JBBMRA010000009.1"/>
</dbReference>
<gene>
    <name evidence="3" type="ORF">WNY58_10935</name>
</gene>
<reference evidence="3 4" key="1">
    <citation type="submission" date="2024-03" db="EMBL/GenBank/DDBJ databases">
        <title>Community enrichment and isolation of bacterial strains for fucoidan degradation.</title>
        <authorList>
            <person name="Sichert A."/>
        </authorList>
    </citation>
    <scope>NUCLEOTIDE SEQUENCE [LARGE SCALE GENOMIC DNA]</scope>
    <source>
        <strain evidence="3 4">AS76</strain>
    </source>
</reference>
<dbReference type="Proteomes" id="UP001449225">
    <property type="component" value="Unassembled WGS sequence"/>
</dbReference>
<dbReference type="Gene3D" id="3.30.9.10">
    <property type="entry name" value="D-Amino Acid Oxidase, subunit A, domain 2"/>
    <property type="match status" value="1"/>
</dbReference>
<protein>
    <submittedName>
        <fullName evidence="3">FAD-dependent oxidoreductase</fullName>
    </submittedName>
</protein>
<keyword evidence="1" id="KW-0560">Oxidoreductase</keyword>
<dbReference type="SUPFAM" id="SSF51905">
    <property type="entry name" value="FAD/NAD(P)-binding domain"/>
    <property type="match status" value="1"/>
</dbReference>
<proteinExistence type="predicted"/>
<name>A0ABU9TT83_9GAMM</name>
<feature type="domain" description="FAD dependent oxidoreductase" evidence="2">
    <location>
        <begin position="7"/>
        <end position="304"/>
    </location>
</feature>
<evidence type="ECO:0000313" key="3">
    <source>
        <dbReference type="EMBL" id="MEM5536905.1"/>
    </source>
</evidence>
<comment type="caution">
    <text evidence="3">The sequence shown here is derived from an EMBL/GenBank/DDBJ whole genome shotgun (WGS) entry which is preliminary data.</text>
</comment>
<keyword evidence="4" id="KW-1185">Reference proteome</keyword>
<dbReference type="Pfam" id="PF01266">
    <property type="entry name" value="DAO"/>
    <property type="match status" value="1"/>
</dbReference>